<name>A0A392R6S3_9FABA</name>
<dbReference type="AlphaFoldDB" id="A0A392R6S3"/>
<keyword evidence="2" id="KW-0808">Transferase</keyword>
<sequence length="120" mass="13448">MGGSPLCERFGRLFDMAENKTCTVAEMSSSGWGEGEAWAQTSDSWRWQPDLATGYSVRGAYQLLTSQDSVTLSAVEDLLWHKQVPLKVSILAWRLLRDRLPTKVNLVTRGIISSEDHFCV</sequence>
<dbReference type="InterPro" id="IPR026960">
    <property type="entry name" value="RVT-Znf"/>
</dbReference>
<dbReference type="GO" id="GO:0016301">
    <property type="term" value="F:kinase activity"/>
    <property type="evidence" value="ECO:0007669"/>
    <property type="project" value="UniProtKB-KW"/>
</dbReference>
<comment type="caution">
    <text evidence="2">The sequence shown here is derived from an EMBL/GenBank/DDBJ whole genome shotgun (WGS) entry which is preliminary data.</text>
</comment>
<evidence type="ECO:0000313" key="2">
    <source>
        <dbReference type="EMBL" id="MCI32291.1"/>
    </source>
</evidence>
<evidence type="ECO:0000259" key="1">
    <source>
        <dbReference type="Pfam" id="PF13966"/>
    </source>
</evidence>
<accession>A0A392R6S3</accession>
<organism evidence="2 3">
    <name type="scientific">Trifolium medium</name>
    <dbReference type="NCBI Taxonomy" id="97028"/>
    <lineage>
        <taxon>Eukaryota</taxon>
        <taxon>Viridiplantae</taxon>
        <taxon>Streptophyta</taxon>
        <taxon>Embryophyta</taxon>
        <taxon>Tracheophyta</taxon>
        <taxon>Spermatophyta</taxon>
        <taxon>Magnoliopsida</taxon>
        <taxon>eudicotyledons</taxon>
        <taxon>Gunneridae</taxon>
        <taxon>Pentapetalae</taxon>
        <taxon>rosids</taxon>
        <taxon>fabids</taxon>
        <taxon>Fabales</taxon>
        <taxon>Fabaceae</taxon>
        <taxon>Papilionoideae</taxon>
        <taxon>50 kb inversion clade</taxon>
        <taxon>NPAAA clade</taxon>
        <taxon>Hologalegina</taxon>
        <taxon>IRL clade</taxon>
        <taxon>Trifolieae</taxon>
        <taxon>Trifolium</taxon>
    </lineage>
</organism>
<dbReference type="EMBL" id="LXQA010194199">
    <property type="protein sequence ID" value="MCI32291.1"/>
    <property type="molecule type" value="Genomic_DNA"/>
</dbReference>
<dbReference type="Pfam" id="PF13966">
    <property type="entry name" value="zf-RVT"/>
    <property type="match status" value="1"/>
</dbReference>
<keyword evidence="2" id="KW-0418">Kinase</keyword>
<dbReference type="PANTHER" id="PTHR36617">
    <property type="entry name" value="PROTEIN, PUTATIVE-RELATED"/>
    <property type="match status" value="1"/>
</dbReference>
<dbReference type="Proteomes" id="UP000265520">
    <property type="component" value="Unassembled WGS sequence"/>
</dbReference>
<keyword evidence="3" id="KW-1185">Reference proteome</keyword>
<evidence type="ECO:0000313" key="3">
    <source>
        <dbReference type="Proteomes" id="UP000265520"/>
    </source>
</evidence>
<feature type="non-terminal residue" evidence="2">
    <location>
        <position position="120"/>
    </location>
</feature>
<feature type="domain" description="Reverse transcriptase zinc-binding" evidence="1">
    <location>
        <begin position="55"/>
        <end position="115"/>
    </location>
</feature>
<keyword evidence="2" id="KW-0675">Receptor</keyword>
<reference evidence="2 3" key="1">
    <citation type="journal article" date="2018" name="Front. Plant Sci.">
        <title>Red Clover (Trifolium pratense) and Zigzag Clover (T. medium) - A Picture of Genomic Similarities and Differences.</title>
        <authorList>
            <person name="Dluhosova J."/>
            <person name="Istvanek J."/>
            <person name="Nedelnik J."/>
            <person name="Repkova J."/>
        </authorList>
    </citation>
    <scope>NUCLEOTIDE SEQUENCE [LARGE SCALE GENOMIC DNA]</scope>
    <source>
        <strain evidence="3">cv. 10/8</strain>
        <tissue evidence="2">Leaf</tissue>
    </source>
</reference>
<dbReference type="PANTHER" id="PTHR36617:SF5">
    <property type="entry name" value="OS05G0421675 PROTEIN"/>
    <property type="match status" value="1"/>
</dbReference>
<proteinExistence type="predicted"/>
<protein>
    <submittedName>
        <fullName evidence="2">Cysteine-rich receptor-like protein kinase</fullName>
    </submittedName>
</protein>